<keyword evidence="1" id="KW-0812">Transmembrane</keyword>
<accession>A0A6J7E8Q2</accession>
<dbReference type="EMBL" id="CAFBLQ010000119">
    <property type="protein sequence ID" value="CAB4877510.1"/>
    <property type="molecule type" value="Genomic_DNA"/>
</dbReference>
<reference evidence="2" key="1">
    <citation type="submission" date="2020-05" db="EMBL/GenBank/DDBJ databases">
        <authorList>
            <person name="Chiriac C."/>
            <person name="Salcher M."/>
            <person name="Ghai R."/>
            <person name="Kavagutti S V."/>
        </authorList>
    </citation>
    <scope>NUCLEOTIDE SEQUENCE</scope>
</reference>
<name>A0A6J7E8Q2_9ZZZZ</name>
<keyword evidence="1" id="KW-0472">Membrane</keyword>
<proteinExistence type="predicted"/>
<evidence type="ECO:0000313" key="2">
    <source>
        <dbReference type="EMBL" id="CAB4877510.1"/>
    </source>
</evidence>
<feature type="transmembrane region" description="Helical" evidence="1">
    <location>
        <begin position="59"/>
        <end position="79"/>
    </location>
</feature>
<sequence>MSIAYDGDFEGLLWRAFAPVDPPERLTLQFEETLEALTAAAADDLEAWELTSLHDPRTWIAPAAALAIGTTAAAGLALMQLRRSRGRRASGDADPVRFAADAARTIADEIARRTRG</sequence>
<organism evidence="2">
    <name type="scientific">freshwater metagenome</name>
    <dbReference type="NCBI Taxonomy" id="449393"/>
    <lineage>
        <taxon>unclassified sequences</taxon>
        <taxon>metagenomes</taxon>
        <taxon>ecological metagenomes</taxon>
    </lineage>
</organism>
<keyword evidence="1" id="KW-1133">Transmembrane helix</keyword>
<evidence type="ECO:0000256" key="1">
    <source>
        <dbReference type="SAM" id="Phobius"/>
    </source>
</evidence>
<dbReference type="AlphaFoldDB" id="A0A6J7E8Q2"/>
<protein>
    <submittedName>
        <fullName evidence="2">Unannotated protein</fullName>
    </submittedName>
</protein>
<gene>
    <name evidence="2" type="ORF">UFOPK3423_01082</name>
</gene>